<evidence type="ECO:0000313" key="3">
    <source>
        <dbReference type="EMBL" id="MCO6043730.1"/>
    </source>
</evidence>
<gene>
    <name evidence="3" type="ORF">NG895_07405</name>
</gene>
<dbReference type="InterPro" id="IPR000160">
    <property type="entry name" value="GGDEF_dom"/>
</dbReference>
<dbReference type="PROSITE" id="PS51371">
    <property type="entry name" value="CBS"/>
    <property type="match status" value="1"/>
</dbReference>
<dbReference type="InterPro" id="IPR029787">
    <property type="entry name" value="Nucleotide_cyclase"/>
</dbReference>
<dbReference type="SMART" id="SM00267">
    <property type="entry name" value="GGDEF"/>
    <property type="match status" value="1"/>
</dbReference>
<dbReference type="SUPFAM" id="SSF54631">
    <property type="entry name" value="CBS-domain pair"/>
    <property type="match status" value="1"/>
</dbReference>
<organism evidence="3 4">
    <name type="scientific">Aeoliella straminimaris</name>
    <dbReference type="NCBI Taxonomy" id="2954799"/>
    <lineage>
        <taxon>Bacteria</taxon>
        <taxon>Pseudomonadati</taxon>
        <taxon>Planctomycetota</taxon>
        <taxon>Planctomycetia</taxon>
        <taxon>Pirellulales</taxon>
        <taxon>Lacipirellulaceae</taxon>
        <taxon>Aeoliella</taxon>
    </lineage>
</organism>
<evidence type="ECO:0000259" key="2">
    <source>
        <dbReference type="PROSITE" id="PS51371"/>
    </source>
</evidence>
<reference evidence="3" key="1">
    <citation type="submission" date="2022-06" db="EMBL/GenBank/DDBJ databases">
        <title>Aeoliella straminimaris, a novel planctomycete from sediments.</title>
        <authorList>
            <person name="Vitorino I.R."/>
            <person name="Lage O.M."/>
        </authorList>
    </citation>
    <scope>NUCLEOTIDE SEQUENCE</scope>
    <source>
        <strain evidence="3">ICT_H6.2</strain>
    </source>
</reference>
<dbReference type="AlphaFoldDB" id="A0A9X2F7H4"/>
<evidence type="ECO:0000256" key="1">
    <source>
        <dbReference type="PROSITE-ProRule" id="PRU00703"/>
    </source>
</evidence>
<protein>
    <recommendedName>
        <fullName evidence="2">CBS domain-containing protein</fullName>
    </recommendedName>
</protein>
<keyword evidence="4" id="KW-1185">Reference proteome</keyword>
<dbReference type="InterPro" id="IPR000644">
    <property type="entry name" value="CBS_dom"/>
</dbReference>
<dbReference type="EMBL" id="JAMXLR010000026">
    <property type="protein sequence ID" value="MCO6043730.1"/>
    <property type="molecule type" value="Genomic_DNA"/>
</dbReference>
<name>A0A9X2F7H4_9BACT</name>
<proteinExistence type="predicted"/>
<feature type="domain" description="CBS" evidence="2">
    <location>
        <begin position="367"/>
        <end position="426"/>
    </location>
</feature>
<accession>A0A9X2F7H4</accession>
<dbReference type="Gene3D" id="3.30.70.270">
    <property type="match status" value="1"/>
</dbReference>
<dbReference type="Pfam" id="PF00990">
    <property type="entry name" value="GGDEF"/>
    <property type="match status" value="1"/>
</dbReference>
<dbReference type="Proteomes" id="UP001155241">
    <property type="component" value="Unassembled WGS sequence"/>
</dbReference>
<dbReference type="InterPro" id="IPR043128">
    <property type="entry name" value="Rev_trsase/Diguanyl_cyclase"/>
</dbReference>
<dbReference type="RefSeq" id="WP_252851835.1">
    <property type="nucleotide sequence ID" value="NZ_JAMXLR010000026.1"/>
</dbReference>
<dbReference type="SUPFAM" id="SSF52172">
    <property type="entry name" value="CheY-like"/>
    <property type="match status" value="1"/>
</dbReference>
<dbReference type="InterPro" id="IPR011006">
    <property type="entry name" value="CheY-like_superfamily"/>
</dbReference>
<evidence type="ECO:0000313" key="4">
    <source>
        <dbReference type="Proteomes" id="UP001155241"/>
    </source>
</evidence>
<comment type="caution">
    <text evidence="3">The sequence shown here is derived from an EMBL/GenBank/DDBJ whole genome shotgun (WGS) entry which is preliminary data.</text>
</comment>
<dbReference type="InterPro" id="IPR046342">
    <property type="entry name" value="CBS_dom_sf"/>
</dbReference>
<dbReference type="SUPFAM" id="SSF55073">
    <property type="entry name" value="Nucleotide cyclase"/>
    <property type="match status" value="1"/>
</dbReference>
<keyword evidence="1" id="KW-0129">CBS domain</keyword>
<sequence length="459" mass="50501">MSIPTTDLAITIVSTDRELLCNLSWTLSLFGYQVTATCDYSDESPCRRSKQPGLLLLDTRDSDAAAEVLALPRTPEYVYRIAIDKPNAAERLLLDGADDVIRFPVNTGELLTRLRAGVRRLEFEHRLARRGRRDALTGLLTRRGMAKLLSESSQPPATCVVFGIDYLDQIHQQYGNHAARHLMSMLGRCVQDQVEEGELCGVLEDNALLVTLSRGIEAARQFAESIATTFSASDTLVREIRSLPTLSAIIAKWDESVAAGEQLNRCESTLQQVRWFGGNYIAMAADVQGRIAEWRADMDAGVPFEDAVAQDMMELFPAILTRDQVENGYESSISAPSLQLPCLPIVDEEGKLDSVLHFADAQLGLPSSTCQPHTIEHHQPLSDLFEAFNTTDSDYLVVVDQQQRPIGYLTCEGLASLVLDQMHADRYRSPEAAEPTTASLVVPVVPNRAGASRMAGATH</sequence>